<sequence length="99" mass="11059">MNTLIICVALAFSFLAVQAEPYQSIMSIFIKSNEDDSKSMNVPFVNFDNMAFESLKSDALSTTTLEPETTTPTTTLATTKKPKDKRKKKRNGRKFKSTA</sequence>
<dbReference type="Proteomes" id="UP001200034">
    <property type="component" value="Unassembled WGS sequence"/>
</dbReference>
<feature type="compositionally biased region" description="Basic residues" evidence="1">
    <location>
        <begin position="80"/>
        <end position="99"/>
    </location>
</feature>
<proteinExistence type="predicted"/>
<feature type="chain" id="PRO_5042072385" evidence="2">
    <location>
        <begin position="20"/>
        <end position="99"/>
    </location>
</feature>
<keyword evidence="4" id="KW-1185">Reference proteome</keyword>
<keyword evidence="2" id="KW-0732">Signal</keyword>
<evidence type="ECO:0000313" key="4">
    <source>
        <dbReference type="Proteomes" id="UP001200034"/>
    </source>
</evidence>
<dbReference type="EMBL" id="JAJJHW010002585">
    <property type="protein sequence ID" value="KAH8371524.1"/>
    <property type="molecule type" value="Genomic_DNA"/>
</dbReference>
<gene>
    <name evidence="3" type="ORF">KR093_007859</name>
</gene>
<comment type="caution">
    <text evidence="3">The sequence shown here is derived from an EMBL/GenBank/DDBJ whole genome shotgun (WGS) entry which is preliminary data.</text>
</comment>
<protein>
    <submittedName>
        <fullName evidence="3">Uncharacterized protein</fullName>
    </submittedName>
</protein>
<dbReference type="AlphaFoldDB" id="A0AAD4PKX1"/>
<accession>A0AAD4PKX1</accession>
<feature type="region of interest" description="Disordered" evidence="1">
    <location>
        <begin position="62"/>
        <end position="99"/>
    </location>
</feature>
<reference evidence="3" key="1">
    <citation type="journal article" date="2021" name="Mol. Ecol. Resour.">
        <title>Phylogenomic analyses of the genus Drosophila reveals genomic signals of climate adaptation.</title>
        <authorList>
            <person name="Li F."/>
            <person name="Rane R.V."/>
            <person name="Luria V."/>
            <person name="Xiong Z."/>
            <person name="Chen J."/>
            <person name="Li Z."/>
            <person name="Catullo R.A."/>
            <person name="Griffin P.C."/>
            <person name="Schiffer M."/>
            <person name="Pearce S."/>
            <person name="Lee S.F."/>
            <person name="McElroy K."/>
            <person name="Stocker A."/>
            <person name="Shirriffs J."/>
            <person name="Cockerell F."/>
            <person name="Coppin C."/>
            <person name="Sgro C.M."/>
            <person name="Karger A."/>
            <person name="Cain J.W."/>
            <person name="Weber J.A."/>
            <person name="Santpere G."/>
            <person name="Kirschner M.W."/>
            <person name="Hoffmann A.A."/>
            <person name="Oakeshott J.G."/>
            <person name="Zhang G."/>
        </authorList>
    </citation>
    <scope>NUCLEOTIDE SEQUENCE</scope>
    <source>
        <strain evidence="3">BGI-SZ-2011g</strain>
    </source>
</reference>
<evidence type="ECO:0000313" key="3">
    <source>
        <dbReference type="EMBL" id="KAH8371524.1"/>
    </source>
</evidence>
<evidence type="ECO:0000256" key="1">
    <source>
        <dbReference type="SAM" id="MobiDB-lite"/>
    </source>
</evidence>
<feature type="compositionally biased region" description="Low complexity" evidence="1">
    <location>
        <begin position="62"/>
        <end position="79"/>
    </location>
</feature>
<feature type="signal peptide" evidence="2">
    <location>
        <begin position="1"/>
        <end position="19"/>
    </location>
</feature>
<evidence type="ECO:0000256" key="2">
    <source>
        <dbReference type="SAM" id="SignalP"/>
    </source>
</evidence>
<name>A0AAD4PKX1_9MUSC</name>
<organism evidence="3 4">
    <name type="scientific">Drosophila rubida</name>
    <dbReference type="NCBI Taxonomy" id="30044"/>
    <lineage>
        <taxon>Eukaryota</taxon>
        <taxon>Metazoa</taxon>
        <taxon>Ecdysozoa</taxon>
        <taxon>Arthropoda</taxon>
        <taxon>Hexapoda</taxon>
        <taxon>Insecta</taxon>
        <taxon>Pterygota</taxon>
        <taxon>Neoptera</taxon>
        <taxon>Endopterygota</taxon>
        <taxon>Diptera</taxon>
        <taxon>Brachycera</taxon>
        <taxon>Muscomorpha</taxon>
        <taxon>Ephydroidea</taxon>
        <taxon>Drosophilidae</taxon>
        <taxon>Drosophila</taxon>
    </lineage>
</organism>